<organism evidence="1 2">
    <name type="scientific">Ruminiclostridium cellobioparum subsp. termitidis CT1112</name>
    <dbReference type="NCBI Taxonomy" id="1195236"/>
    <lineage>
        <taxon>Bacteria</taxon>
        <taxon>Bacillati</taxon>
        <taxon>Bacillota</taxon>
        <taxon>Clostridia</taxon>
        <taxon>Eubacteriales</taxon>
        <taxon>Oscillospiraceae</taxon>
        <taxon>Ruminiclostridium</taxon>
    </lineage>
</organism>
<proteinExistence type="predicted"/>
<evidence type="ECO:0000313" key="2">
    <source>
        <dbReference type="Proteomes" id="UP000014155"/>
    </source>
</evidence>
<evidence type="ECO:0000313" key="1">
    <source>
        <dbReference type="EMBL" id="EMS70797.1"/>
    </source>
</evidence>
<dbReference type="Proteomes" id="UP000014155">
    <property type="component" value="Unassembled WGS sequence"/>
</dbReference>
<comment type="caution">
    <text evidence="1">The sequence shown here is derived from an EMBL/GenBank/DDBJ whole genome shotgun (WGS) entry which is preliminary data.</text>
</comment>
<reference evidence="1 2" key="1">
    <citation type="journal article" date="2013" name="Genome Announc.">
        <title>Draft Genome Sequence of the Cellulolytic, Mesophilic, Anaerobic Bacterium Clostridium termitidis Strain CT1112 (DSM 5398).</title>
        <authorList>
            <person name="Lal S."/>
            <person name="Ramachandran U."/>
            <person name="Zhang X."/>
            <person name="Munir R."/>
            <person name="Sparling R."/>
            <person name="Levin D.B."/>
        </authorList>
    </citation>
    <scope>NUCLEOTIDE SEQUENCE [LARGE SCALE GENOMIC DNA]</scope>
    <source>
        <strain evidence="1 2">CT1112</strain>
    </source>
</reference>
<gene>
    <name evidence="1" type="ORF">CTER_3337</name>
</gene>
<dbReference type="AlphaFoldDB" id="S0FHD0"/>
<accession>S0FHD0</accession>
<sequence length="294" mass="33206">MEHGGNGAIDLNNGRLSVRVSYPGEVYRGSRFDWNGFITQVTLDDRYTFCVPEALVPGVGSGGQGFCGEFGNEEAIGYEETYVDNYFIKIGVGNLKKIDNKPYDFFRNYPVVPLAGSVTSSAGRVCFKVESGNNDGYSYTYNKDIKIDKNFLTISYILKNTGSKKFETTEYCHNFVGINNEFVSDSYELKIPGCIIPENIVGEIVLGESAITWPENGVEQEFYCVLKDYENTPEYSWELFNHKTGAGIREAVDFEVAKFALWGSRHVISPETFIRLELAPGQTATWTRRYEFFY</sequence>
<name>S0FHD0_RUMCE</name>
<protein>
    <submittedName>
        <fullName evidence="1">Uncharacterized protein</fullName>
    </submittedName>
</protein>
<dbReference type="STRING" id="1195236.CTER_3337"/>
<dbReference type="EMBL" id="AORV01000046">
    <property type="protein sequence ID" value="EMS70797.1"/>
    <property type="molecule type" value="Genomic_DNA"/>
</dbReference>
<dbReference type="eggNOG" id="COG2017">
    <property type="taxonomic scope" value="Bacteria"/>
</dbReference>
<dbReference type="PATRIC" id="fig|1195236.3.peg.3564"/>
<dbReference type="RefSeq" id="WP_004627605.1">
    <property type="nucleotide sequence ID" value="NZ_AORV01000046.1"/>
</dbReference>
<keyword evidence="2" id="KW-1185">Reference proteome</keyword>